<dbReference type="SUPFAM" id="SSF103473">
    <property type="entry name" value="MFS general substrate transporter"/>
    <property type="match status" value="1"/>
</dbReference>
<keyword evidence="3" id="KW-1185">Reference proteome</keyword>
<accession>M2YM28</accession>
<keyword evidence="1" id="KW-1133">Transmembrane helix</keyword>
<evidence type="ECO:0000313" key="2">
    <source>
        <dbReference type="EMBL" id="EME55767.1"/>
    </source>
</evidence>
<proteinExistence type="predicted"/>
<evidence type="ECO:0000256" key="1">
    <source>
        <dbReference type="SAM" id="Phobius"/>
    </source>
</evidence>
<dbReference type="AlphaFoldDB" id="M2YM28"/>
<feature type="transmembrane region" description="Helical" evidence="1">
    <location>
        <begin position="151"/>
        <end position="168"/>
    </location>
</feature>
<feature type="transmembrane region" description="Helical" evidence="1">
    <location>
        <begin position="118"/>
        <end position="139"/>
    </location>
</feature>
<dbReference type="InterPro" id="IPR036259">
    <property type="entry name" value="MFS_trans_sf"/>
</dbReference>
<dbReference type="PATRIC" id="fig|1278076.4.peg.4636"/>
<feature type="transmembrane region" description="Helical" evidence="1">
    <location>
        <begin position="85"/>
        <end position="106"/>
    </location>
</feature>
<evidence type="ECO:0000313" key="3">
    <source>
        <dbReference type="Proteomes" id="UP000011731"/>
    </source>
</evidence>
<reference evidence="2 3" key="1">
    <citation type="journal article" date="2013" name="Genome Announc.">
        <title>Draft Genome Sequence of Rhodococcus ruber Strain BKS 20-38.</title>
        <authorList>
            <person name="Bala M."/>
            <person name="Kumar S."/>
            <person name="Raghava G.P."/>
            <person name="Mayilraj S."/>
        </authorList>
    </citation>
    <scope>NUCLEOTIDE SEQUENCE [LARGE SCALE GENOMIC DNA]</scope>
    <source>
        <strain evidence="2 3">BKS 20-38</strain>
    </source>
</reference>
<dbReference type="EMBL" id="AOEX01000086">
    <property type="protein sequence ID" value="EME55767.1"/>
    <property type="molecule type" value="Genomic_DNA"/>
</dbReference>
<sequence>MAIATCYGSVSAFYFTFATDQLVADGLEQATAGATLYTAMGLAGLLGLAAGDVITRWGIDTVCTLTFAGLASACLLATASPSSLIAWAASGALAGASVMIGSALLAEWNSRTFSAAPAVGFTATLSLLALGSIGGPLVLSQQAAATGTRGAFATAAAGAAAIAFLPLVRRIASAVTRTK</sequence>
<keyword evidence="1" id="KW-0472">Membrane</keyword>
<comment type="caution">
    <text evidence="2">The sequence shown here is derived from an EMBL/GenBank/DDBJ whole genome shotgun (WGS) entry which is preliminary data.</text>
</comment>
<keyword evidence="1" id="KW-0812">Transmembrane</keyword>
<dbReference type="Proteomes" id="UP000011731">
    <property type="component" value="Unassembled WGS sequence"/>
</dbReference>
<name>M2YM28_9NOCA</name>
<feature type="transmembrane region" description="Helical" evidence="1">
    <location>
        <begin position="61"/>
        <end position="79"/>
    </location>
</feature>
<organism evidence="2 3">
    <name type="scientific">Rhodococcus ruber BKS 20-38</name>
    <dbReference type="NCBI Taxonomy" id="1278076"/>
    <lineage>
        <taxon>Bacteria</taxon>
        <taxon>Bacillati</taxon>
        <taxon>Actinomycetota</taxon>
        <taxon>Actinomycetes</taxon>
        <taxon>Mycobacteriales</taxon>
        <taxon>Nocardiaceae</taxon>
        <taxon>Rhodococcus</taxon>
    </lineage>
</organism>
<gene>
    <name evidence="2" type="ORF">G352_22636</name>
</gene>
<feature type="transmembrane region" description="Helical" evidence="1">
    <location>
        <begin position="34"/>
        <end position="54"/>
    </location>
</feature>
<protein>
    <submittedName>
        <fullName evidence="2">Major facilitator superfamily transporter</fullName>
    </submittedName>
</protein>